<proteinExistence type="predicted"/>
<dbReference type="Proteomes" id="UP000245699">
    <property type="component" value="Unassembled WGS sequence"/>
</dbReference>
<name>A0A2T9YU28_9FUNG</name>
<keyword evidence="4" id="KW-1185">Reference proteome</keyword>
<feature type="region of interest" description="Disordered" evidence="1">
    <location>
        <begin position="29"/>
        <end position="68"/>
    </location>
</feature>
<feature type="signal peptide" evidence="2">
    <location>
        <begin position="1"/>
        <end position="18"/>
    </location>
</feature>
<dbReference type="EMBL" id="MBFT01000167">
    <property type="protein sequence ID" value="PVU95843.1"/>
    <property type="molecule type" value="Genomic_DNA"/>
</dbReference>
<dbReference type="OrthoDB" id="5589309at2759"/>
<keyword evidence="2" id="KW-0732">Signal</keyword>
<sequence>MKFLSLGVILSIAGIVVADGDGFGRGSGASNNWNKGSGGGHGNDDRHGKGGGHGNDDRHGKGGWNNNRGRRGRGWGGVAYIRGGRKWYWNNQCDVIFVRALVYRPVVWFDQRFQFCYQYMPNFKVRWNSDSLFRRRWNSDSNFRDQCFNSVYN</sequence>
<organism evidence="3 4">
    <name type="scientific">Furculomyces boomerangus</name>
    <dbReference type="NCBI Taxonomy" id="61424"/>
    <lineage>
        <taxon>Eukaryota</taxon>
        <taxon>Fungi</taxon>
        <taxon>Fungi incertae sedis</taxon>
        <taxon>Zoopagomycota</taxon>
        <taxon>Kickxellomycotina</taxon>
        <taxon>Harpellomycetes</taxon>
        <taxon>Harpellales</taxon>
        <taxon>Harpellaceae</taxon>
        <taxon>Furculomyces</taxon>
    </lineage>
</organism>
<dbReference type="AlphaFoldDB" id="A0A2T9YU28"/>
<gene>
    <name evidence="3" type="ORF">BB559_002591</name>
</gene>
<feature type="chain" id="PRO_5015556619" evidence="2">
    <location>
        <begin position="19"/>
        <end position="153"/>
    </location>
</feature>
<evidence type="ECO:0000313" key="3">
    <source>
        <dbReference type="EMBL" id="PVU95843.1"/>
    </source>
</evidence>
<protein>
    <submittedName>
        <fullName evidence="3">Uncharacterized protein</fullName>
    </submittedName>
</protein>
<evidence type="ECO:0000256" key="2">
    <source>
        <dbReference type="SAM" id="SignalP"/>
    </source>
</evidence>
<evidence type="ECO:0000256" key="1">
    <source>
        <dbReference type="SAM" id="MobiDB-lite"/>
    </source>
</evidence>
<feature type="compositionally biased region" description="Basic and acidic residues" evidence="1">
    <location>
        <begin position="42"/>
        <end position="60"/>
    </location>
</feature>
<accession>A0A2T9YU28</accession>
<evidence type="ECO:0000313" key="4">
    <source>
        <dbReference type="Proteomes" id="UP000245699"/>
    </source>
</evidence>
<reference evidence="3 4" key="1">
    <citation type="journal article" date="2018" name="MBio">
        <title>Comparative Genomics Reveals the Core Gene Toolbox for the Fungus-Insect Symbiosis.</title>
        <authorList>
            <person name="Wang Y."/>
            <person name="Stata M."/>
            <person name="Wang W."/>
            <person name="Stajich J.E."/>
            <person name="White M.M."/>
            <person name="Moncalvo J.M."/>
        </authorList>
    </citation>
    <scope>NUCLEOTIDE SEQUENCE [LARGE SCALE GENOMIC DNA]</scope>
    <source>
        <strain evidence="3 4">AUS-77-4</strain>
    </source>
</reference>
<comment type="caution">
    <text evidence="3">The sequence shown here is derived from an EMBL/GenBank/DDBJ whole genome shotgun (WGS) entry which is preliminary data.</text>
</comment>